<keyword evidence="3" id="KW-0547">Nucleotide-binding</keyword>
<feature type="transmembrane region" description="Helical" evidence="6">
    <location>
        <begin position="195"/>
        <end position="219"/>
    </location>
</feature>
<keyword evidence="1" id="KW-0723">Serine/threonine-protein kinase</keyword>
<dbReference type="Pfam" id="PF00069">
    <property type="entry name" value="Pkinase"/>
    <property type="match status" value="1"/>
</dbReference>
<dbReference type="SUPFAM" id="SSF56112">
    <property type="entry name" value="Protein kinase-like (PK-like)"/>
    <property type="match status" value="1"/>
</dbReference>
<evidence type="ECO:0000256" key="4">
    <source>
        <dbReference type="ARBA" id="ARBA00022777"/>
    </source>
</evidence>
<dbReference type="Gene3D" id="1.10.510.10">
    <property type="entry name" value="Transferase(Phosphotransferase) domain 1"/>
    <property type="match status" value="1"/>
</dbReference>
<feature type="transmembrane region" description="Helical" evidence="6">
    <location>
        <begin position="259"/>
        <end position="284"/>
    </location>
</feature>
<dbReference type="Proteomes" id="UP000324800">
    <property type="component" value="Unassembled WGS sequence"/>
</dbReference>
<reference evidence="8 9" key="1">
    <citation type="submission" date="2019-03" db="EMBL/GenBank/DDBJ databases">
        <title>Single cell metagenomics reveals metabolic interactions within the superorganism composed of flagellate Streblomastix strix and complex community of Bacteroidetes bacteria on its surface.</title>
        <authorList>
            <person name="Treitli S.C."/>
            <person name="Kolisko M."/>
            <person name="Husnik F."/>
            <person name="Keeling P."/>
            <person name="Hampl V."/>
        </authorList>
    </citation>
    <scope>NUCLEOTIDE SEQUENCE [LARGE SCALE GENOMIC DNA]</scope>
    <source>
        <strain evidence="8">ST1C</strain>
    </source>
</reference>
<evidence type="ECO:0000259" key="7">
    <source>
        <dbReference type="PROSITE" id="PS50011"/>
    </source>
</evidence>
<keyword evidence="2" id="KW-0808">Transferase</keyword>
<evidence type="ECO:0000256" key="6">
    <source>
        <dbReference type="SAM" id="Phobius"/>
    </source>
</evidence>
<evidence type="ECO:0000256" key="1">
    <source>
        <dbReference type="ARBA" id="ARBA00022527"/>
    </source>
</evidence>
<keyword evidence="6" id="KW-0472">Membrane</keyword>
<evidence type="ECO:0000313" key="9">
    <source>
        <dbReference type="Proteomes" id="UP000324800"/>
    </source>
</evidence>
<keyword evidence="4" id="KW-0418">Kinase</keyword>
<accession>A0A5J4VB71</accession>
<evidence type="ECO:0000256" key="5">
    <source>
        <dbReference type="ARBA" id="ARBA00022840"/>
    </source>
</evidence>
<dbReference type="PANTHER" id="PTHR24353">
    <property type="entry name" value="CYCLIC NUCLEOTIDE-DEPENDENT PROTEIN KINASE"/>
    <property type="match status" value="1"/>
</dbReference>
<dbReference type="GO" id="GO:0005952">
    <property type="term" value="C:cAMP-dependent protein kinase complex"/>
    <property type="evidence" value="ECO:0007669"/>
    <property type="project" value="TreeGrafter"/>
</dbReference>
<dbReference type="EMBL" id="SNRW01008324">
    <property type="protein sequence ID" value="KAA6379701.1"/>
    <property type="molecule type" value="Genomic_DNA"/>
</dbReference>
<evidence type="ECO:0000256" key="3">
    <source>
        <dbReference type="ARBA" id="ARBA00022741"/>
    </source>
</evidence>
<protein>
    <recommendedName>
        <fullName evidence="7">Protein kinase domain-containing protein</fullName>
    </recommendedName>
</protein>
<feature type="domain" description="Protein kinase" evidence="7">
    <location>
        <begin position="11"/>
        <end position="249"/>
    </location>
</feature>
<dbReference type="InterPro" id="IPR011009">
    <property type="entry name" value="Kinase-like_dom_sf"/>
</dbReference>
<dbReference type="GO" id="GO:0004691">
    <property type="term" value="F:cAMP-dependent protein kinase activity"/>
    <property type="evidence" value="ECO:0007669"/>
    <property type="project" value="TreeGrafter"/>
</dbReference>
<dbReference type="AlphaFoldDB" id="A0A5J4VB71"/>
<keyword evidence="5" id="KW-0067">ATP-binding</keyword>
<organism evidence="8 9">
    <name type="scientific">Streblomastix strix</name>
    <dbReference type="NCBI Taxonomy" id="222440"/>
    <lineage>
        <taxon>Eukaryota</taxon>
        <taxon>Metamonada</taxon>
        <taxon>Preaxostyla</taxon>
        <taxon>Oxymonadida</taxon>
        <taxon>Streblomastigidae</taxon>
        <taxon>Streblomastix</taxon>
    </lineage>
</organism>
<evidence type="ECO:0000256" key="2">
    <source>
        <dbReference type="ARBA" id="ARBA00022679"/>
    </source>
</evidence>
<keyword evidence="6" id="KW-0812">Transmembrane</keyword>
<evidence type="ECO:0000313" key="8">
    <source>
        <dbReference type="EMBL" id="KAA6379701.1"/>
    </source>
</evidence>
<proteinExistence type="predicted"/>
<dbReference type="OrthoDB" id="4062651at2759"/>
<dbReference type="PROSITE" id="PS50011">
    <property type="entry name" value="PROTEIN_KINASE_DOM"/>
    <property type="match status" value="1"/>
</dbReference>
<name>A0A5J4VB71_9EUKA</name>
<dbReference type="GO" id="GO:0005524">
    <property type="term" value="F:ATP binding"/>
    <property type="evidence" value="ECO:0007669"/>
    <property type="project" value="UniProtKB-KW"/>
</dbReference>
<gene>
    <name evidence="8" type="ORF">EZS28_024772</name>
</gene>
<dbReference type="CDD" id="cd00180">
    <property type="entry name" value="PKc"/>
    <property type="match status" value="1"/>
</dbReference>
<comment type="caution">
    <text evidence="8">The sequence shown here is derived from an EMBL/GenBank/DDBJ whole genome shotgun (WGS) entry which is preliminary data.</text>
</comment>
<sequence length="306" mass="35687">MDFSKVTYQDIKFIKKLGYGSQGSTYHAILNNKLQCTIKKQDFFSEEDKEIVNREIEQMKKLNTRFTVRLICSIQQQEIMYFVMEYCPQGNLRKVISDFQKLPEQERVMRTWTILAQILRSLGFLHWNKVIINGLKPENIFLMMDGSIRIGDSGFIKQIINDEYSTTFGTKIYTAAEVWTQKKIMKVIIKVIMKVIMKVIIIIVVVIVIMKVIMVIMSIESTKEKNQTLKLDVVKRLHFNCFLEQHEQNQTLELVTVKLISFICFLAILMQIMKIIIILFLTFISSSLSLLIVSDSAQLTEYPQVI</sequence>
<dbReference type="PANTHER" id="PTHR24353:SF37">
    <property type="entry name" value="CAMP-DEPENDENT PROTEIN KINASE CATALYTIC SUBUNIT PRKX"/>
    <property type="match status" value="1"/>
</dbReference>
<dbReference type="InterPro" id="IPR000719">
    <property type="entry name" value="Prot_kinase_dom"/>
</dbReference>
<keyword evidence="6" id="KW-1133">Transmembrane helix</keyword>